<keyword evidence="3 7" id="KW-0677">Repeat</keyword>
<feature type="binding site" evidence="7">
    <location>
        <position position="52"/>
    </location>
    <ligand>
        <name>Zn(2+)</name>
        <dbReference type="ChEBI" id="CHEBI:29105"/>
    </ligand>
</feature>
<dbReference type="PROSITE" id="PS00782">
    <property type="entry name" value="TFIIB"/>
    <property type="match status" value="2"/>
</dbReference>
<dbReference type="InterPro" id="IPR000812">
    <property type="entry name" value="TFIIB"/>
</dbReference>
<evidence type="ECO:0000256" key="3">
    <source>
        <dbReference type="ARBA" id="ARBA00022737"/>
    </source>
</evidence>
<feature type="repeat" description="1" evidence="7">
    <location>
        <begin position="164"/>
        <end position="247"/>
    </location>
</feature>
<evidence type="ECO:0000256" key="7">
    <source>
        <dbReference type="HAMAP-Rule" id="MF_00383"/>
    </source>
</evidence>
<feature type="binding site" evidence="7">
    <location>
        <position position="71"/>
    </location>
    <ligand>
        <name>Zn(2+)</name>
        <dbReference type="ChEBI" id="CHEBI:29105"/>
    </ligand>
</feature>
<dbReference type="InterPro" id="IPR013150">
    <property type="entry name" value="TFIIB_cyclin"/>
</dbReference>
<keyword evidence="11" id="KW-1185">Reference proteome</keyword>
<dbReference type="CDD" id="cd20549">
    <property type="entry name" value="CYCLIN_TFIIB_archaea_like_rpt1"/>
    <property type="match status" value="1"/>
</dbReference>
<comment type="similarity">
    <text evidence="1 7">Belongs to the TFIIB family.</text>
</comment>
<dbReference type="AlphaFoldDB" id="H6Q670"/>
<dbReference type="InterPro" id="IPR023486">
    <property type="entry name" value="TFIIB_CS"/>
</dbReference>
<feature type="domain" description="TFIIB-type" evidence="9">
    <location>
        <begin position="48"/>
        <end position="79"/>
    </location>
</feature>
<comment type="function">
    <text evidence="6 7">Stabilizes TBP binding to an archaeal box-A promoter. Also responsible for recruiting RNA polymerase II to the pre-initiation complex (DNA-TBP-TFIIB).</text>
</comment>
<evidence type="ECO:0000256" key="2">
    <source>
        <dbReference type="ARBA" id="ARBA00013932"/>
    </source>
</evidence>
<dbReference type="HAMAP" id="MF_00383">
    <property type="entry name" value="TF2B_arch"/>
    <property type="match status" value="1"/>
</dbReference>
<evidence type="ECO:0000256" key="1">
    <source>
        <dbReference type="ARBA" id="ARBA00010857"/>
    </source>
</evidence>
<proteinExistence type="inferred from homology"/>
<dbReference type="InterPro" id="IPR036915">
    <property type="entry name" value="Cyclin-like_sf"/>
</dbReference>
<evidence type="ECO:0000256" key="8">
    <source>
        <dbReference type="PROSITE-ProRule" id="PRU00469"/>
    </source>
</evidence>
<dbReference type="PRINTS" id="PR00685">
    <property type="entry name" value="TIFACTORIIB"/>
</dbReference>
<feature type="binding site" evidence="7">
    <location>
        <position position="55"/>
    </location>
    <ligand>
        <name>Zn(2+)</name>
        <dbReference type="ChEBI" id="CHEBI:29105"/>
    </ligand>
</feature>
<protein>
    <recommendedName>
        <fullName evidence="2 7">Transcription initiation factor IIB</fullName>
        <shortName evidence="7">TFIIB</shortName>
    </recommendedName>
</protein>
<dbReference type="EMBL" id="CP003316">
    <property type="protein sequence ID" value="AFA38173.1"/>
    <property type="molecule type" value="Genomic_DNA"/>
</dbReference>
<accession>H6Q670</accession>
<dbReference type="GO" id="GO:0003700">
    <property type="term" value="F:DNA-binding transcription factor activity"/>
    <property type="evidence" value="ECO:0007669"/>
    <property type="project" value="UniProtKB-UniRule"/>
</dbReference>
<dbReference type="InterPro" id="IPR013763">
    <property type="entry name" value="Cyclin-like_dom"/>
</dbReference>
<keyword evidence="5 7" id="KW-0804">Transcription</keyword>
<dbReference type="Pfam" id="PF00382">
    <property type="entry name" value="TFIIB"/>
    <property type="match status" value="2"/>
</dbReference>
<dbReference type="NCBIfam" id="NF001658">
    <property type="entry name" value="PRK00423.1"/>
    <property type="match status" value="1"/>
</dbReference>
<dbReference type="STRING" id="698757.Pogu_0146"/>
<feature type="binding site" evidence="7">
    <location>
        <position position="74"/>
    </location>
    <ligand>
        <name>Zn(2+)</name>
        <dbReference type="ChEBI" id="CHEBI:29105"/>
    </ligand>
</feature>
<dbReference type="SUPFAM" id="SSF57783">
    <property type="entry name" value="Zinc beta-ribbon"/>
    <property type="match status" value="1"/>
</dbReference>
<dbReference type="HOGENOM" id="CLU_043736_0_1_2"/>
<evidence type="ECO:0000313" key="11">
    <source>
        <dbReference type="Proteomes" id="UP000009062"/>
    </source>
</evidence>
<dbReference type="SMART" id="SM00385">
    <property type="entry name" value="CYCLIN"/>
    <property type="match status" value="2"/>
</dbReference>
<dbReference type="FunFam" id="1.10.472.10:FF:000023">
    <property type="entry name" value="Transcription initiation factor IIB"/>
    <property type="match status" value="1"/>
</dbReference>
<dbReference type="Gene3D" id="1.10.472.170">
    <property type="match status" value="1"/>
</dbReference>
<reference evidence="10 11" key="1">
    <citation type="journal article" date="2012" name="Stand. Genomic Sci.">
        <title>Complete genome sequence of Pyrobaculum oguniense.</title>
        <authorList>
            <person name="Bernick D.L."/>
            <person name="Karplus K."/>
            <person name="Lui L.M."/>
            <person name="Coker J.K."/>
            <person name="Murphy J.N."/>
            <person name="Chan P.P."/>
            <person name="Cozen A.E."/>
            <person name="Lowe T.M."/>
        </authorList>
    </citation>
    <scope>NUCLEOTIDE SEQUENCE [LARGE SCALE GENOMIC DNA]</scope>
    <source>
        <strain evidence="10 11">TE7</strain>
    </source>
</reference>
<evidence type="ECO:0000256" key="6">
    <source>
        <dbReference type="ARBA" id="ARBA00053882"/>
    </source>
</evidence>
<keyword evidence="8" id="KW-0863">Zinc-finger</keyword>
<sequence length="348" mass="39243">MNEKFLYPRKAYKLAMSSTGPSSSGKPLKLRINRDSEGYLSLVTESGEIYRCPICGNDRFVYNYERGEVVCIVCGAVVQEQLLDLGPEWRAFTSEEKGQRARTGAPLTRLISEALTTVIDWRDKDVSGKELDIKRKLEVIRLRKWQTRARVQTSYERNFIQAAQELERLKSSMGVPRPCVEQALEIYRQALEKELVRGRSVEAMAAAALYMACRMMRMPRPLDELVRYTKASRREVARCYRLLLRELNVKVPISDPVLYISRIAEQLKLSGEVVKAAIDILQRAKKAGITAGKDPAGLAAAAVYIASLMHGDNRTQKDFAVAAGVTEVTVRNRYKELAKALNIKVPVK</sequence>
<dbReference type="GO" id="GO:0008270">
    <property type="term" value="F:zinc ion binding"/>
    <property type="evidence" value="ECO:0007669"/>
    <property type="project" value="UniProtKB-UniRule"/>
</dbReference>
<evidence type="ECO:0000313" key="10">
    <source>
        <dbReference type="EMBL" id="AFA38173.1"/>
    </source>
</evidence>
<dbReference type="KEGG" id="pog:Pogu_0146"/>
<keyword evidence="7" id="KW-0479">Metal-binding</keyword>
<keyword evidence="7" id="KW-0862">Zinc</keyword>
<dbReference type="CDD" id="cd20550">
    <property type="entry name" value="CYCLIN_TFIIB_archaea_like_rpt2"/>
    <property type="match status" value="1"/>
</dbReference>
<dbReference type="GO" id="GO:0070897">
    <property type="term" value="P:transcription preinitiation complex assembly"/>
    <property type="evidence" value="ECO:0007669"/>
    <property type="project" value="InterPro"/>
</dbReference>
<evidence type="ECO:0000256" key="4">
    <source>
        <dbReference type="ARBA" id="ARBA00023015"/>
    </source>
</evidence>
<dbReference type="InterPro" id="IPR023484">
    <property type="entry name" value="TFIIB_arc"/>
</dbReference>
<gene>
    <name evidence="7" type="primary">tfb</name>
    <name evidence="10" type="ordered locus">Pogu_0146</name>
</gene>
<dbReference type="Gene3D" id="1.10.472.10">
    <property type="entry name" value="Cyclin-like"/>
    <property type="match status" value="1"/>
</dbReference>
<dbReference type="eggNOG" id="arCOG01981">
    <property type="taxonomic scope" value="Archaea"/>
</dbReference>
<dbReference type="GO" id="GO:0017025">
    <property type="term" value="F:TBP-class protein binding"/>
    <property type="evidence" value="ECO:0007669"/>
    <property type="project" value="InterPro"/>
</dbReference>
<organism evidence="10 11">
    <name type="scientific">Pyrobaculum oguniense (strain DSM 13380 / JCM 10595 / TE7)</name>
    <dbReference type="NCBI Taxonomy" id="698757"/>
    <lineage>
        <taxon>Archaea</taxon>
        <taxon>Thermoproteota</taxon>
        <taxon>Thermoprotei</taxon>
        <taxon>Thermoproteales</taxon>
        <taxon>Thermoproteaceae</taxon>
        <taxon>Pyrobaculum</taxon>
    </lineage>
</organism>
<dbReference type="PANTHER" id="PTHR11618">
    <property type="entry name" value="TRANSCRIPTION INITIATION FACTOR IIB-RELATED"/>
    <property type="match status" value="1"/>
</dbReference>
<keyword evidence="4 7" id="KW-0805">Transcription regulation</keyword>
<evidence type="ECO:0000259" key="9">
    <source>
        <dbReference type="PROSITE" id="PS51134"/>
    </source>
</evidence>
<dbReference type="PROSITE" id="PS51134">
    <property type="entry name" value="ZF_TFIIB"/>
    <property type="match status" value="1"/>
</dbReference>
<dbReference type="InterPro" id="IPR013137">
    <property type="entry name" value="Znf_TFIIB"/>
</dbReference>
<dbReference type="Pfam" id="PF08271">
    <property type="entry name" value="Zn_Ribbon_TF"/>
    <property type="match status" value="1"/>
</dbReference>
<dbReference type="SUPFAM" id="SSF47954">
    <property type="entry name" value="Cyclin-like"/>
    <property type="match status" value="2"/>
</dbReference>
<dbReference type="GO" id="GO:0097550">
    <property type="term" value="C:transcription preinitiation complex"/>
    <property type="evidence" value="ECO:0007669"/>
    <property type="project" value="TreeGrafter"/>
</dbReference>
<dbReference type="PANTHER" id="PTHR11618:SF13">
    <property type="entry name" value="TRANSCRIPTION INITIATION FACTOR IIB"/>
    <property type="match status" value="1"/>
</dbReference>
<name>H6Q670_PYROT</name>
<evidence type="ECO:0000256" key="5">
    <source>
        <dbReference type="ARBA" id="ARBA00023163"/>
    </source>
</evidence>
<dbReference type="Proteomes" id="UP000009062">
    <property type="component" value="Chromosome"/>
</dbReference>
<dbReference type="FunFam" id="1.10.472.170:FF:000001">
    <property type="entry name" value="Transcription initiation factor IIB"/>
    <property type="match status" value="1"/>
</dbReference>
<feature type="repeat" description="2" evidence="7">
    <location>
        <begin position="258"/>
        <end position="339"/>
    </location>
</feature>